<evidence type="ECO:0000256" key="1">
    <source>
        <dbReference type="ARBA" id="ARBA00008675"/>
    </source>
</evidence>
<dbReference type="InterPro" id="IPR003593">
    <property type="entry name" value="AAA+_ATPase"/>
</dbReference>
<dbReference type="Pfam" id="PF17871">
    <property type="entry name" value="AAA_lid_9"/>
    <property type="match status" value="1"/>
</dbReference>
<dbReference type="GO" id="GO:0006508">
    <property type="term" value="P:proteolysis"/>
    <property type="evidence" value="ECO:0007669"/>
    <property type="project" value="UniProtKB-KW"/>
</dbReference>
<keyword evidence="3 9" id="KW-0547">Nucleotide-binding</keyword>
<dbReference type="PROSITE" id="PS00870">
    <property type="entry name" value="CLPAB_1"/>
    <property type="match status" value="1"/>
</dbReference>
<evidence type="ECO:0000256" key="2">
    <source>
        <dbReference type="ARBA" id="ARBA00022737"/>
    </source>
</evidence>
<dbReference type="PANTHER" id="PTHR11638">
    <property type="entry name" value="ATP-DEPENDENT CLP PROTEASE"/>
    <property type="match status" value="1"/>
</dbReference>
<keyword evidence="13" id="KW-0378">Hydrolase</keyword>
<evidence type="ECO:0000256" key="9">
    <source>
        <dbReference type="RuleBase" id="RU004432"/>
    </source>
</evidence>
<evidence type="ECO:0000313" key="13">
    <source>
        <dbReference type="EMBL" id="NII40916.1"/>
    </source>
</evidence>
<dbReference type="InterPro" id="IPR050130">
    <property type="entry name" value="ClpA_ClpB"/>
</dbReference>
<proteinExistence type="inferred from homology"/>
<evidence type="ECO:0000256" key="6">
    <source>
        <dbReference type="ARBA" id="ARBA00023054"/>
    </source>
</evidence>
<evidence type="ECO:0000259" key="12">
    <source>
        <dbReference type="SMART" id="SM01086"/>
    </source>
</evidence>
<keyword evidence="4 9" id="KW-0067">ATP-binding</keyword>
<feature type="domain" description="AAA+ ATPase" evidence="11">
    <location>
        <begin position="55"/>
        <end position="199"/>
    </location>
</feature>
<evidence type="ECO:0000256" key="3">
    <source>
        <dbReference type="ARBA" id="ARBA00022741"/>
    </source>
</evidence>
<dbReference type="InterPro" id="IPR001270">
    <property type="entry name" value="ClpA/B"/>
</dbReference>
<keyword evidence="7 9" id="KW-0143">Chaperone</keyword>
<feature type="coiled-coil region" evidence="10">
    <location>
        <begin position="269"/>
        <end position="349"/>
    </location>
</feature>
<dbReference type="PRINTS" id="PR00300">
    <property type="entry name" value="CLPPROTEASEA"/>
</dbReference>
<dbReference type="CDD" id="cd00009">
    <property type="entry name" value="AAA"/>
    <property type="match status" value="1"/>
</dbReference>
<dbReference type="PROSITE" id="PS00871">
    <property type="entry name" value="CLPAB_2"/>
    <property type="match status" value="1"/>
</dbReference>
<name>A0ABX0T618_9MICO</name>
<dbReference type="Proteomes" id="UP001318300">
    <property type="component" value="Unassembled WGS sequence"/>
</dbReference>
<evidence type="ECO:0000256" key="7">
    <source>
        <dbReference type="ARBA" id="ARBA00023186"/>
    </source>
</evidence>
<dbReference type="InterPro" id="IPR041546">
    <property type="entry name" value="ClpA/ClpB_AAA_lid"/>
</dbReference>
<dbReference type="InterPro" id="IPR028299">
    <property type="entry name" value="ClpA/B_CS2"/>
</dbReference>
<dbReference type="RefSeq" id="WP_166779981.1">
    <property type="nucleotide sequence ID" value="NZ_JAAOYO010000002.1"/>
</dbReference>
<evidence type="ECO:0000313" key="14">
    <source>
        <dbReference type="Proteomes" id="UP001318300"/>
    </source>
</evidence>
<dbReference type="InterPro" id="IPR019489">
    <property type="entry name" value="Clp_ATPase_C"/>
</dbReference>
<dbReference type="Pfam" id="PF07724">
    <property type="entry name" value="AAA_2"/>
    <property type="match status" value="1"/>
</dbReference>
<dbReference type="InterPro" id="IPR018368">
    <property type="entry name" value="ClpA/B_CS1"/>
</dbReference>
<feature type="domain" description="Clp ATPase C-terminal" evidence="12">
    <location>
        <begin position="620"/>
        <end position="711"/>
    </location>
</feature>
<feature type="domain" description="AAA+ ATPase" evidence="11">
    <location>
        <begin position="453"/>
        <end position="602"/>
    </location>
</feature>
<evidence type="ECO:0000256" key="8">
    <source>
        <dbReference type="ARBA" id="ARBA00026057"/>
    </source>
</evidence>
<sequence>MANLQGAPDSQEKQKTALEQYGVDLTAVARSGKLDPVIGRDAEIRRVSQVLTRRTKNNPVLIGEPGVGKTAVVEGLAQRIVAGDVADSLKDKRLVSLDMSALIAGAKYRGEFEERLKAVLKEIDDSDGQVITFIDELHTLMGAGGGEGSVAASNMLKPMLARGELRLIGATTLDEYREYIEKDAALERRFQQVYVGEPSVEDTIAILRGLKERYEAHHKVTINDSALVAASALSDRYISGRQLPDKAIDLIDEAASRLRMEIDSSPVEIDELKRSVDRLRVEEFALKQEKDDASKARLSTLRAELQSREERLGELETRWQAERASLNRIGELKQQLDELNMRSQRAQREADYETVSRLEYGEKPRIEAELAAAEQAGSADRMVNDSVTDEDIAAVIAQWTGIPVGRLLQGETEKLLHLESELGRRIIGQRTAVTAVSEAVRRTRAGISDPDRPTGSFLFLGPTGVGKTELAKALAEFLFDDEKALVRIDMSEYGEKHSVARLIGAPPGYVGYEAGGQLTEAVRRRPYSVILLDEIEKAHPEVFDVLLQVLDDGRLTDGQGRTVDFRNTILVLTSNLGSQFLTDPALTPEQRETGVRELVQQAFRPEFLNRLDDMVVFQALSPDDLGQIVSLYVDRLARRLSGRRLDLAVTPDARAWLAERGYDPAYGARPLRRLMQRQIDDQLARAILAGDVRDGDTVRVDVAGDGQSLTVEPFEVAEGELVEE</sequence>
<dbReference type="SUPFAM" id="SSF52540">
    <property type="entry name" value="P-loop containing nucleoside triphosphate hydrolases"/>
    <property type="match status" value="2"/>
</dbReference>
<reference evidence="13 14" key="1">
    <citation type="submission" date="2020-03" db="EMBL/GenBank/DDBJ databases">
        <title>Above-ground endophytic microbial communities from plants in different locations in the United States.</title>
        <authorList>
            <person name="Frank C."/>
        </authorList>
    </citation>
    <scope>NUCLEOTIDE SEQUENCE [LARGE SCALE GENOMIC DNA]</scope>
    <source>
        <strain evidence="13 14">WW7</strain>
    </source>
</reference>
<evidence type="ECO:0000256" key="5">
    <source>
        <dbReference type="ARBA" id="ARBA00023016"/>
    </source>
</evidence>
<dbReference type="GO" id="GO:0005524">
    <property type="term" value="F:ATP binding"/>
    <property type="evidence" value="ECO:0007669"/>
    <property type="project" value="UniProtKB-KW"/>
</dbReference>
<dbReference type="Gene3D" id="1.10.8.60">
    <property type="match status" value="1"/>
</dbReference>
<keyword evidence="6 10" id="KW-0175">Coiled coil</keyword>
<comment type="subunit">
    <text evidence="8">Homohexamer. The oligomerization is ATP-dependent.</text>
</comment>
<dbReference type="SMART" id="SM01086">
    <property type="entry name" value="ClpB_D2-small"/>
    <property type="match status" value="1"/>
</dbReference>
<evidence type="ECO:0000256" key="10">
    <source>
        <dbReference type="SAM" id="Coils"/>
    </source>
</evidence>
<dbReference type="InterPro" id="IPR003959">
    <property type="entry name" value="ATPase_AAA_core"/>
</dbReference>
<protein>
    <submittedName>
        <fullName evidence="13">ATP-dependent Clp protease ATP-binding subunit ClpB</fullName>
    </submittedName>
</protein>
<keyword evidence="14" id="KW-1185">Reference proteome</keyword>
<dbReference type="Gene3D" id="3.40.50.300">
    <property type="entry name" value="P-loop containing nucleotide triphosphate hydrolases"/>
    <property type="match status" value="3"/>
</dbReference>
<dbReference type="PANTHER" id="PTHR11638:SF18">
    <property type="entry name" value="HEAT SHOCK PROTEIN 104"/>
    <property type="match status" value="1"/>
</dbReference>
<dbReference type="Pfam" id="PF10431">
    <property type="entry name" value="ClpB_D2-small"/>
    <property type="match status" value="1"/>
</dbReference>
<keyword evidence="2" id="KW-0677">Repeat</keyword>
<dbReference type="Pfam" id="PF00004">
    <property type="entry name" value="AAA"/>
    <property type="match status" value="1"/>
</dbReference>
<evidence type="ECO:0000256" key="4">
    <source>
        <dbReference type="ARBA" id="ARBA00022840"/>
    </source>
</evidence>
<comment type="similarity">
    <text evidence="1 9">Belongs to the ClpA/ClpB family.</text>
</comment>
<gene>
    <name evidence="13" type="ORF">E9228_001552</name>
</gene>
<keyword evidence="13" id="KW-0645">Protease</keyword>
<accession>A0ABX0T618</accession>
<dbReference type="InterPro" id="IPR027417">
    <property type="entry name" value="P-loop_NTPase"/>
</dbReference>
<dbReference type="GO" id="GO:0008233">
    <property type="term" value="F:peptidase activity"/>
    <property type="evidence" value="ECO:0007669"/>
    <property type="project" value="UniProtKB-KW"/>
</dbReference>
<dbReference type="SMART" id="SM00382">
    <property type="entry name" value="AAA"/>
    <property type="match status" value="2"/>
</dbReference>
<dbReference type="EMBL" id="JAAOYO010000002">
    <property type="protein sequence ID" value="NII40916.1"/>
    <property type="molecule type" value="Genomic_DNA"/>
</dbReference>
<organism evidence="13 14">
    <name type="scientific">Curtobacterium salicis</name>
    <dbReference type="NCBI Taxonomy" id="1779862"/>
    <lineage>
        <taxon>Bacteria</taxon>
        <taxon>Bacillati</taxon>
        <taxon>Actinomycetota</taxon>
        <taxon>Actinomycetes</taxon>
        <taxon>Micrococcales</taxon>
        <taxon>Microbacteriaceae</taxon>
        <taxon>Curtobacterium</taxon>
    </lineage>
</organism>
<keyword evidence="5" id="KW-0346">Stress response</keyword>
<evidence type="ECO:0000259" key="11">
    <source>
        <dbReference type="SMART" id="SM00382"/>
    </source>
</evidence>
<dbReference type="CDD" id="cd19499">
    <property type="entry name" value="RecA-like_ClpB_Hsp104-like"/>
    <property type="match status" value="1"/>
</dbReference>
<comment type="caution">
    <text evidence="13">The sequence shown here is derived from an EMBL/GenBank/DDBJ whole genome shotgun (WGS) entry which is preliminary data.</text>
</comment>